<keyword evidence="3" id="KW-1185">Reference proteome</keyword>
<dbReference type="Pfam" id="PF12499">
    <property type="entry name" value="DUF3707"/>
    <property type="match status" value="1"/>
</dbReference>
<accession>A0A835XET0</accession>
<gene>
    <name evidence="2" type="ORF">HYH03_018691</name>
</gene>
<dbReference type="EMBL" id="JAEHOE010000228">
    <property type="protein sequence ID" value="KAG2482371.1"/>
    <property type="molecule type" value="Genomic_DNA"/>
</dbReference>
<feature type="domain" description="Pherophorin" evidence="1">
    <location>
        <begin position="10"/>
        <end position="136"/>
    </location>
</feature>
<protein>
    <recommendedName>
        <fullName evidence="1">Pherophorin domain-containing protein</fullName>
    </recommendedName>
</protein>
<evidence type="ECO:0000313" key="2">
    <source>
        <dbReference type="EMBL" id="KAG2482371.1"/>
    </source>
</evidence>
<dbReference type="AlphaFoldDB" id="A0A835XET0"/>
<organism evidence="2 3">
    <name type="scientific">Edaphochlamys debaryana</name>
    <dbReference type="NCBI Taxonomy" id="47281"/>
    <lineage>
        <taxon>Eukaryota</taxon>
        <taxon>Viridiplantae</taxon>
        <taxon>Chlorophyta</taxon>
        <taxon>core chlorophytes</taxon>
        <taxon>Chlorophyceae</taxon>
        <taxon>CS clade</taxon>
        <taxon>Chlamydomonadales</taxon>
        <taxon>Chlamydomonadales incertae sedis</taxon>
        <taxon>Edaphochlamys</taxon>
    </lineage>
</organism>
<proteinExistence type="predicted"/>
<dbReference type="Proteomes" id="UP000612055">
    <property type="component" value="Unassembled WGS sequence"/>
</dbReference>
<evidence type="ECO:0000259" key="1">
    <source>
        <dbReference type="Pfam" id="PF12499"/>
    </source>
</evidence>
<dbReference type="InterPro" id="IPR024616">
    <property type="entry name" value="Pherophorin"/>
</dbReference>
<sequence length="145" mass="16261">MNFTRQIVSNVTSGDWRVCFSLRGQACRPVRGRCCGTQLELAQFLIADNCYGSVYDVLVDGNERSPNYHVYDFRGWTYTTLKFNRLGLTPSTAKGQEICFSVRGSTCPDLDTLCKGYGCQVALGNVAGQEKEYCCPYQKVTWPQP</sequence>
<dbReference type="OrthoDB" id="541730at2759"/>
<comment type="caution">
    <text evidence="2">The sequence shown here is derived from an EMBL/GenBank/DDBJ whole genome shotgun (WGS) entry which is preliminary data.</text>
</comment>
<name>A0A835XET0_9CHLO</name>
<reference evidence="2" key="1">
    <citation type="journal article" date="2020" name="bioRxiv">
        <title>Comparative genomics of Chlamydomonas.</title>
        <authorList>
            <person name="Craig R.J."/>
            <person name="Hasan A.R."/>
            <person name="Ness R.W."/>
            <person name="Keightley P.D."/>
        </authorList>
    </citation>
    <scope>NUCLEOTIDE SEQUENCE</scope>
    <source>
        <strain evidence="2">CCAP 11/70</strain>
    </source>
</reference>
<evidence type="ECO:0000313" key="3">
    <source>
        <dbReference type="Proteomes" id="UP000612055"/>
    </source>
</evidence>